<gene>
    <name evidence="1" type="ORF">FOL47_004252</name>
</gene>
<organism evidence="1 2">
    <name type="scientific">Perkinsus chesapeaki</name>
    <name type="common">Clam parasite</name>
    <name type="synonym">Perkinsus andrewsi</name>
    <dbReference type="NCBI Taxonomy" id="330153"/>
    <lineage>
        <taxon>Eukaryota</taxon>
        <taxon>Sar</taxon>
        <taxon>Alveolata</taxon>
        <taxon>Perkinsozoa</taxon>
        <taxon>Perkinsea</taxon>
        <taxon>Perkinsida</taxon>
        <taxon>Perkinsidae</taxon>
        <taxon>Perkinsus</taxon>
    </lineage>
</organism>
<comment type="caution">
    <text evidence="1">The sequence shown here is derived from an EMBL/GenBank/DDBJ whole genome shotgun (WGS) entry which is preliminary data.</text>
</comment>
<evidence type="ECO:0000313" key="2">
    <source>
        <dbReference type="Proteomes" id="UP000591131"/>
    </source>
</evidence>
<accession>A0A7J6M3P1</accession>
<dbReference type="AlphaFoldDB" id="A0A7J6M3P1"/>
<name>A0A7J6M3P1_PERCH</name>
<proteinExistence type="predicted"/>
<keyword evidence="2" id="KW-1185">Reference proteome</keyword>
<reference evidence="1 2" key="1">
    <citation type="submission" date="2020-04" db="EMBL/GenBank/DDBJ databases">
        <title>Perkinsus chesapeaki whole genome sequence.</title>
        <authorList>
            <person name="Bogema D.R."/>
        </authorList>
    </citation>
    <scope>NUCLEOTIDE SEQUENCE [LARGE SCALE GENOMIC DNA]</scope>
    <source>
        <strain evidence="1">ATCC PRA-425</strain>
    </source>
</reference>
<evidence type="ECO:0000313" key="1">
    <source>
        <dbReference type="EMBL" id="KAF4666139.1"/>
    </source>
</evidence>
<dbReference type="EMBL" id="JAAPAO010000242">
    <property type="protein sequence ID" value="KAF4666139.1"/>
    <property type="molecule type" value="Genomic_DNA"/>
</dbReference>
<dbReference type="Proteomes" id="UP000591131">
    <property type="component" value="Unassembled WGS sequence"/>
</dbReference>
<dbReference type="OrthoDB" id="441435at2759"/>
<sequence>MTNATTHDVLSTRTLLSLACLLRKSRGVPMEICISTWDYLRPSIRGFNRGQQYNVDTEDGNIYPVYTKLTQSNDCHLVWVAYPDDKYVLEGLSLDGTRSRLAEIPLPYVHNSICADIRKGGPCITFVFNSSVTQVTAWSITGTSPRSELPVADIMQCGVATDLLVEIATGAPFSNAIYGVLPGLGFSRNLLIRMTPLGGMWACDNLCIVPNLIQGFAILDTDIVILTGLGDHPDQTVLQRRDGSGWETLLIIPRQCASMDIDHRRNWIYILGGSPDVPNWRLWIYSFQTRTVVHELDLTMEGGARGGTGIAANAANITPERLFVRPDGALWISRILQPDPELLDFDHRIETWYPVVD</sequence>
<protein>
    <submittedName>
        <fullName evidence="1">Uncharacterized protein</fullName>
    </submittedName>
</protein>